<feature type="non-terminal residue" evidence="4">
    <location>
        <position position="1"/>
    </location>
</feature>
<dbReference type="SUPFAM" id="SSF56235">
    <property type="entry name" value="N-terminal nucleophile aminohydrolases (Ntn hydrolases)"/>
    <property type="match status" value="1"/>
</dbReference>
<name>A0A2G9R5A7_AQUCT</name>
<evidence type="ECO:0000256" key="1">
    <source>
        <dbReference type="ARBA" id="ARBA00009381"/>
    </source>
</evidence>
<evidence type="ECO:0008006" key="6">
    <source>
        <dbReference type="Google" id="ProtNLM"/>
    </source>
</evidence>
<dbReference type="Proteomes" id="UP000228934">
    <property type="component" value="Unassembled WGS sequence"/>
</dbReference>
<keyword evidence="5" id="KW-1185">Reference proteome</keyword>
<evidence type="ECO:0000256" key="3">
    <source>
        <dbReference type="SAM" id="Phobius"/>
    </source>
</evidence>
<proteinExistence type="inferred from homology"/>
<dbReference type="PANTHER" id="PTHR47278">
    <property type="entry name" value="GLUTATHIONE HYDROLASE 6"/>
    <property type="match status" value="1"/>
</dbReference>
<dbReference type="AlphaFoldDB" id="A0A2G9R5A7"/>
<feature type="region of interest" description="Disordered" evidence="2">
    <location>
        <begin position="51"/>
        <end position="113"/>
    </location>
</feature>
<feature type="transmembrane region" description="Helical" evidence="3">
    <location>
        <begin position="21"/>
        <end position="40"/>
    </location>
</feature>
<evidence type="ECO:0000256" key="2">
    <source>
        <dbReference type="SAM" id="MobiDB-lite"/>
    </source>
</evidence>
<dbReference type="Gene3D" id="3.60.20.40">
    <property type="match status" value="1"/>
</dbReference>
<feature type="compositionally biased region" description="Acidic residues" evidence="2">
    <location>
        <begin position="95"/>
        <end position="105"/>
    </location>
</feature>
<protein>
    <recommendedName>
        <fullName evidence="6">Gamma-glutamyltransferase 7</fullName>
    </recommendedName>
</protein>
<evidence type="ECO:0000313" key="4">
    <source>
        <dbReference type="EMBL" id="PIO23049.1"/>
    </source>
</evidence>
<organism evidence="4 5">
    <name type="scientific">Aquarana catesbeiana</name>
    <name type="common">American bullfrog</name>
    <name type="synonym">Rana catesbeiana</name>
    <dbReference type="NCBI Taxonomy" id="8400"/>
    <lineage>
        <taxon>Eukaryota</taxon>
        <taxon>Metazoa</taxon>
        <taxon>Chordata</taxon>
        <taxon>Craniata</taxon>
        <taxon>Vertebrata</taxon>
        <taxon>Euteleostomi</taxon>
        <taxon>Amphibia</taxon>
        <taxon>Batrachia</taxon>
        <taxon>Anura</taxon>
        <taxon>Neobatrachia</taxon>
        <taxon>Ranoidea</taxon>
        <taxon>Ranidae</taxon>
        <taxon>Aquarana</taxon>
    </lineage>
</organism>
<evidence type="ECO:0000313" key="5">
    <source>
        <dbReference type="Proteomes" id="UP000228934"/>
    </source>
</evidence>
<accession>A0A2G9R5A7</accession>
<dbReference type="PRINTS" id="PR01210">
    <property type="entry name" value="GGTRANSPTASE"/>
</dbReference>
<keyword evidence="3" id="KW-0472">Membrane</keyword>
<dbReference type="GO" id="GO:0070062">
    <property type="term" value="C:extracellular exosome"/>
    <property type="evidence" value="ECO:0007669"/>
    <property type="project" value="TreeGrafter"/>
</dbReference>
<dbReference type="InterPro" id="IPR043137">
    <property type="entry name" value="GGT_ssub_C"/>
</dbReference>
<sequence>FHCFCSQPSSPIIRERYRESCFRIFSSLLLLVVAVSFVLYDVKFRNTETPATQPKFSDHLDESSDSSVFEGPPSLTNHEELGEGHHHHHDSQTSDQEENEGDEDGNSSSGHHHFGSTFHQAAAVTDSETCSMLARDILQSGGSVVDAGISAVLCLVVLHPHTSSLGGVFSSIYFNKASQNTSVLNAIPRETSSISYGVPQVLQGLWVLHQKYGMKPWAQLVSSAVILAEKGFLVDSSLRAALVANHEKVLSSEGLRSLFCDPQQNLKDVGERVENPTLGKLLDQIGSSVSDPVLSGDLIHSLMSDIGVTEDEKFRESISRHLTLEDSLTLHLDALTLFTSGGPTAGKILSNSIQKIYEEEHKQSMESISERLLNFSKTMYAQDGAWPRDLSSQFFPLQLPAWSPAPVGSNIMIADASGDIFVLSLTLNSTFGSGFVSSSTGILLSDFVQGQGSSQSSSPLYWACPSVLIYGEDNDVMGLSAYGGSSVPFSLAQVIIRHLLLEKDLTESVTGSLVEVRPEGSDPWMEYFGLQGNSTEPVAVVEVQAEHVHVMKSHGPCCYPAGL</sequence>
<dbReference type="PANTHER" id="PTHR47278:SF1">
    <property type="entry name" value="GLUTATHIONE HYDROLASE 6"/>
    <property type="match status" value="1"/>
</dbReference>
<dbReference type="InterPro" id="IPR052688">
    <property type="entry name" value="Gamma-glutamyltransfase"/>
</dbReference>
<dbReference type="OrthoDB" id="1081007at2759"/>
<gene>
    <name evidence="4" type="ORF">AB205_0117090</name>
</gene>
<dbReference type="InterPro" id="IPR029055">
    <property type="entry name" value="Ntn_hydrolases_N"/>
</dbReference>
<keyword evidence="3" id="KW-0812">Transmembrane</keyword>
<dbReference type="Pfam" id="PF01019">
    <property type="entry name" value="G_glu_transpept"/>
    <property type="match status" value="3"/>
</dbReference>
<comment type="similarity">
    <text evidence="1">Belongs to the gamma-glutamyltransferase family.</text>
</comment>
<reference evidence="5" key="1">
    <citation type="journal article" date="2017" name="Nat. Commun.">
        <title>The North American bullfrog draft genome provides insight into hormonal regulation of long noncoding RNA.</title>
        <authorList>
            <person name="Hammond S.A."/>
            <person name="Warren R.L."/>
            <person name="Vandervalk B.P."/>
            <person name="Kucuk E."/>
            <person name="Khan H."/>
            <person name="Gibb E.A."/>
            <person name="Pandoh P."/>
            <person name="Kirk H."/>
            <person name="Zhao Y."/>
            <person name="Jones M."/>
            <person name="Mungall A.J."/>
            <person name="Coope R."/>
            <person name="Pleasance S."/>
            <person name="Moore R.A."/>
            <person name="Holt R.A."/>
            <person name="Round J.M."/>
            <person name="Ohora S."/>
            <person name="Walle B.V."/>
            <person name="Veldhoen N."/>
            <person name="Helbing C.C."/>
            <person name="Birol I."/>
        </authorList>
    </citation>
    <scope>NUCLEOTIDE SEQUENCE [LARGE SCALE GENOMIC DNA]</scope>
</reference>
<dbReference type="EMBL" id="KV982743">
    <property type="protein sequence ID" value="PIO23049.1"/>
    <property type="molecule type" value="Genomic_DNA"/>
</dbReference>
<keyword evidence="3" id="KW-1133">Transmembrane helix</keyword>